<proteinExistence type="predicted"/>
<protein>
    <submittedName>
        <fullName evidence="2">Uncharacterized protein</fullName>
    </submittedName>
</protein>
<gene>
    <name evidence="2" type="ORF">J1605_004686</name>
</gene>
<reference evidence="2 3" key="1">
    <citation type="submission" date="2022-11" db="EMBL/GenBank/DDBJ databases">
        <title>Whole genome sequence of Eschrichtius robustus ER-17-0199.</title>
        <authorList>
            <person name="Bruniche-Olsen A."/>
            <person name="Black A.N."/>
            <person name="Fields C.J."/>
            <person name="Walden K."/>
            <person name="Dewoody J.A."/>
        </authorList>
    </citation>
    <scope>NUCLEOTIDE SEQUENCE [LARGE SCALE GENOMIC DNA]</scope>
    <source>
        <strain evidence="2">ER-17-0199</strain>
        <tissue evidence="2">Blubber</tissue>
    </source>
</reference>
<organism evidence="2 3">
    <name type="scientific">Eschrichtius robustus</name>
    <name type="common">California gray whale</name>
    <name type="synonym">Eschrichtius gibbosus</name>
    <dbReference type="NCBI Taxonomy" id="9764"/>
    <lineage>
        <taxon>Eukaryota</taxon>
        <taxon>Metazoa</taxon>
        <taxon>Chordata</taxon>
        <taxon>Craniata</taxon>
        <taxon>Vertebrata</taxon>
        <taxon>Euteleostomi</taxon>
        <taxon>Mammalia</taxon>
        <taxon>Eutheria</taxon>
        <taxon>Laurasiatheria</taxon>
        <taxon>Artiodactyla</taxon>
        <taxon>Whippomorpha</taxon>
        <taxon>Cetacea</taxon>
        <taxon>Mysticeti</taxon>
        <taxon>Eschrichtiidae</taxon>
        <taxon>Eschrichtius</taxon>
    </lineage>
</organism>
<evidence type="ECO:0000313" key="3">
    <source>
        <dbReference type="Proteomes" id="UP001159641"/>
    </source>
</evidence>
<dbReference type="Proteomes" id="UP001159641">
    <property type="component" value="Unassembled WGS sequence"/>
</dbReference>
<feature type="region of interest" description="Disordered" evidence="1">
    <location>
        <begin position="93"/>
        <end position="114"/>
    </location>
</feature>
<accession>A0AB34HDF0</accession>
<dbReference type="EMBL" id="JAIQCJ010001375">
    <property type="protein sequence ID" value="KAJ8790103.1"/>
    <property type="molecule type" value="Genomic_DNA"/>
</dbReference>
<name>A0AB34HDF0_ESCRO</name>
<evidence type="ECO:0000313" key="2">
    <source>
        <dbReference type="EMBL" id="KAJ8790103.1"/>
    </source>
</evidence>
<evidence type="ECO:0000256" key="1">
    <source>
        <dbReference type="SAM" id="MobiDB-lite"/>
    </source>
</evidence>
<keyword evidence="3" id="KW-1185">Reference proteome</keyword>
<comment type="caution">
    <text evidence="2">The sequence shown here is derived from an EMBL/GenBank/DDBJ whole genome shotgun (WGS) entry which is preliminary data.</text>
</comment>
<dbReference type="AlphaFoldDB" id="A0AB34HDF0"/>
<sequence length="224" mass="24347">MPRHYKHLETGAAAAQIWPTAESTQNRFCQCYHPNLNNDNENKEEGEEKEETKMHEVISGSLLALDNLAAGVHAGSAPTRLGPALPRVQLRKPRPAVPAGSGLAPRLPGAGPRRVPWRGPAFGGGARATAEAALAAAHSPCAPRLLPSWVAGTRATAWLSVQVFRVLRLRILRAAQRPHQRVGLSFRLQAERPRKLHLCGALRNFQTSLELIVGLSAFPEPPQF</sequence>